<evidence type="ECO:0000313" key="3">
    <source>
        <dbReference type="Proteomes" id="UP000179797"/>
    </source>
</evidence>
<dbReference type="STRING" id="915059.NH26_19035"/>
<dbReference type="EMBL" id="JRYR02000001">
    <property type="protein sequence ID" value="OHX68292.1"/>
    <property type="molecule type" value="Genomic_DNA"/>
</dbReference>
<dbReference type="PROSITE" id="PS51257">
    <property type="entry name" value="PROKAR_LIPOPROTEIN"/>
    <property type="match status" value="1"/>
</dbReference>
<organism evidence="2 3">
    <name type="scientific">Flammeovirga pacifica</name>
    <dbReference type="NCBI Taxonomy" id="915059"/>
    <lineage>
        <taxon>Bacteria</taxon>
        <taxon>Pseudomonadati</taxon>
        <taxon>Bacteroidota</taxon>
        <taxon>Cytophagia</taxon>
        <taxon>Cytophagales</taxon>
        <taxon>Flammeovirgaceae</taxon>
        <taxon>Flammeovirga</taxon>
    </lineage>
</organism>
<dbReference type="PANTHER" id="PTHR39200">
    <property type="entry name" value="HYPOTHETICAL EXPORTED PROTEIN"/>
    <property type="match status" value="1"/>
</dbReference>
<dbReference type="Proteomes" id="UP000179797">
    <property type="component" value="Unassembled WGS sequence"/>
</dbReference>
<dbReference type="OrthoDB" id="880784at2"/>
<evidence type="ECO:0000259" key="1">
    <source>
        <dbReference type="Pfam" id="PF10988"/>
    </source>
</evidence>
<dbReference type="InterPro" id="IPR021255">
    <property type="entry name" value="DUF2807"/>
</dbReference>
<dbReference type="RefSeq" id="WP_044226991.1">
    <property type="nucleotide sequence ID" value="NZ_JRYR02000001.1"/>
</dbReference>
<keyword evidence="3" id="KW-1185">Reference proteome</keyword>
<gene>
    <name evidence="2" type="ORF">NH26_19035</name>
</gene>
<name>A0A1S1Z4Y6_FLAPC</name>
<dbReference type="Pfam" id="PF10988">
    <property type="entry name" value="DUF2807"/>
    <property type="match status" value="2"/>
</dbReference>
<dbReference type="PANTHER" id="PTHR39200:SF1">
    <property type="entry name" value="AUTO-TRANSPORTER ADHESIN HEAD GIN DOMAIN-CONTAINING PROTEIN-RELATED"/>
    <property type="match status" value="1"/>
</dbReference>
<evidence type="ECO:0000313" key="2">
    <source>
        <dbReference type="EMBL" id="OHX68292.1"/>
    </source>
</evidence>
<comment type="caution">
    <text evidence="2">The sequence shown here is derived from an EMBL/GenBank/DDBJ whole genome shotgun (WGS) entry which is preliminary data.</text>
</comment>
<reference evidence="2 3" key="1">
    <citation type="journal article" date="2012" name="Int. J. Syst. Evol. Microbiol.">
        <title>Flammeovirga pacifica sp. nov., isolated from deep-sea sediment.</title>
        <authorList>
            <person name="Xu H."/>
            <person name="Fu Y."/>
            <person name="Yang N."/>
            <person name="Ding Z."/>
            <person name="Lai Q."/>
            <person name="Zeng R."/>
        </authorList>
    </citation>
    <scope>NUCLEOTIDE SEQUENCE [LARGE SCALE GENOMIC DNA]</scope>
    <source>
        <strain evidence="3">DSM 24597 / LMG 26175 / WPAGA1</strain>
    </source>
</reference>
<proteinExistence type="predicted"/>
<feature type="domain" description="Putative auto-transporter adhesin head GIN" evidence="1">
    <location>
        <begin position="39"/>
        <end position="139"/>
    </location>
</feature>
<accession>A0A1S1Z4Y6</accession>
<dbReference type="Gene3D" id="2.160.20.120">
    <property type="match status" value="1"/>
</dbReference>
<dbReference type="AlphaFoldDB" id="A0A1S1Z4Y6"/>
<feature type="domain" description="Putative auto-transporter adhesin head GIN" evidence="1">
    <location>
        <begin position="145"/>
        <end position="240"/>
    </location>
</feature>
<protein>
    <recommendedName>
        <fullName evidence="1">Putative auto-transporter adhesin head GIN domain-containing protein</fullName>
    </recommendedName>
</protein>
<sequence length="256" mass="27288">MKKIFIQLSLLIIVSLTSCGIIAKKAEGPVIEKQLYLDAFESIDVKGSMNVFVTYGEDVEVRVTGEEDAVNALKTTVSGKNWAIQFDRLFSDHSVKIYITTPFLNKVSISSSGDLDIDKIIQPNFSVSSSSSGQIRVNDVSEVNNELNIKTSSSGDVEIQHVNALKVTTALSSSGSISLDGNATSISGALSSSGRLNAERLKVSYANFSISSSGSAYIHATKTLIGQLSSSGSLYYKGSPSFDVKTSSSGTLKKMD</sequence>